<reference evidence="3" key="2">
    <citation type="journal article" date="2017" name="Nat. Plants">
        <title>The Aegilops tauschii genome reveals multiple impacts of transposons.</title>
        <authorList>
            <person name="Zhao G."/>
            <person name="Zou C."/>
            <person name="Li K."/>
            <person name="Wang K."/>
            <person name="Li T."/>
            <person name="Gao L."/>
            <person name="Zhang X."/>
            <person name="Wang H."/>
            <person name="Yang Z."/>
            <person name="Liu X."/>
            <person name="Jiang W."/>
            <person name="Mao L."/>
            <person name="Kong X."/>
            <person name="Jiao Y."/>
            <person name="Jia J."/>
        </authorList>
    </citation>
    <scope>NUCLEOTIDE SEQUENCE [LARGE SCALE GENOMIC DNA]</scope>
    <source>
        <strain evidence="3">cv. AL8/78</strain>
    </source>
</reference>
<dbReference type="AlphaFoldDB" id="A0A452XP31"/>
<accession>A0A452XP31</accession>
<reference evidence="2" key="4">
    <citation type="submission" date="2019-03" db="UniProtKB">
        <authorList>
            <consortium name="EnsemblPlants"/>
        </authorList>
    </citation>
    <scope>IDENTIFICATION</scope>
</reference>
<organism evidence="2 3">
    <name type="scientific">Aegilops tauschii subsp. strangulata</name>
    <name type="common">Goatgrass</name>
    <dbReference type="NCBI Taxonomy" id="200361"/>
    <lineage>
        <taxon>Eukaryota</taxon>
        <taxon>Viridiplantae</taxon>
        <taxon>Streptophyta</taxon>
        <taxon>Embryophyta</taxon>
        <taxon>Tracheophyta</taxon>
        <taxon>Spermatophyta</taxon>
        <taxon>Magnoliopsida</taxon>
        <taxon>Liliopsida</taxon>
        <taxon>Poales</taxon>
        <taxon>Poaceae</taxon>
        <taxon>BOP clade</taxon>
        <taxon>Pooideae</taxon>
        <taxon>Triticodae</taxon>
        <taxon>Triticeae</taxon>
        <taxon>Triticinae</taxon>
        <taxon>Aegilops</taxon>
    </lineage>
</organism>
<evidence type="ECO:0000259" key="1">
    <source>
        <dbReference type="PROSITE" id="PS50878"/>
    </source>
</evidence>
<dbReference type="PANTHER" id="PTHR31635:SF196">
    <property type="entry name" value="REVERSE TRANSCRIPTASE DOMAIN-CONTAINING PROTEIN-RELATED"/>
    <property type="match status" value="1"/>
</dbReference>
<protein>
    <recommendedName>
        <fullName evidence="1">Reverse transcriptase domain-containing protein</fullName>
    </recommendedName>
</protein>
<feature type="domain" description="Reverse transcriptase" evidence="1">
    <location>
        <begin position="1"/>
        <end position="98"/>
    </location>
</feature>
<dbReference type="Gramene" id="AET1Gv20085100.3">
    <property type="protein sequence ID" value="AET1Gv20085100.3"/>
    <property type="gene ID" value="AET1Gv20085100"/>
</dbReference>
<evidence type="ECO:0000313" key="3">
    <source>
        <dbReference type="Proteomes" id="UP000015105"/>
    </source>
</evidence>
<keyword evidence="3" id="KW-1185">Reference proteome</keyword>
<dbReference type="InterPro" id="IPR000477">
    <property type="entry name" value="RT_dom"/>
</dbReference>
<reference evidence="3" key="1">
    <citation type="journal article" date="2014" name="Science">
        <title>Ancient hybridizations among the ancestral genomes of bread wheat.</title>
        <authorList>
            <consortium name="International Wheat Genome Sequencing Consortium,"/>
            <person name="Marcussen T."/>
            <person name="Sandve S.R."/>
            <person name="Heier L."/>
            <person name="Spannagl M."/>
            <person name="Pfeifer M."/>
            <person name="Jakobsen K.S."/>
            <person name="Wulff B.B."/>
            <person name="Steuernagel B."/>
            <person name="Mayer K.F."/>
            <person name="Olsen O.A."/>
        </authorList>
    </citation>
    <scope>NUCLEOTIDE SEQUENCE [LARGE SCALE GENOMIC DNA]</scope>
    <source>
        <strain evidence="3">cv. AL8/78</strain>
    </source>
</reference>
<evidence type="ECO:0000313" key="2">
    <source>
        <dbReference type="EnsemblPlants" id="AET1Gv20085100.3"/>
    </source>
</evidence>
<dbReference type="SUPFAM" id="SSF56672">
    <property type="entry name" value="DNA/RNA polymerases"/>
    <property type="match status" value="1"/>
</dbReference>
<reference evidence="2" key="3">
    <citation type="journal article" date="2017" name="Nature">
        <title>Genome sequence of the progenitor of the wheat D genome Aegilops tauschii.</title>
        <authorList>
            <person name="Luo M.C."/>
            <person name="Gu Y.Q."/>
            <person name="Puiu D."/>
            <person name="Wang H."/>
            <person name="Twardziok S.O."/>
            <person name="Deal K.R."/>
            <person name="Huo N."/>
            <person name="Zhu T."/>
            <person name="Wang L."/>
            <person name="Wang Y."/>
            <person name="McGuire P.E."/>
            <person name="Liu S."/>
            <person name="Long H."/>
            <person name="Ramasamy R.K."/>
            <person name="Rodriguez J.C."/>
            <person name="Van S.L."/>
            <person name="Yuan L."/>
            <person name="Wang Z."/>
            <person name="Xia Z."/>
            <person name="Xiao L."/>
            <person name="Anderson O.D."/>
            <person name="Ouyang S."/>
            <person name="Liang Y."/>
            <person name="Zimin A.V."/>
            <person name="Pertea G."/>
            <person name="Qi P."/>
            <person name="Bennetzen J.L."/>
            <person name="Dai X."/>
            <person name="Dawson M.W."/>
            <person name="Muller H.G."/>
            <person name="Kugler K."/>
            <person name="Rivarola-Duarte L."/>
            <person name="Spannagl M."/>
            <person name="Mayer K.F.X."/>
            <person name="Lu F.H."/>
            <person name="Bevan M.W."/>
            <person name="Leroy P."/>
            <person name="Li P."/>
            <person name="You F.M."/>
            <person name="Sun Q."/>
            <person name="Liu Z."/>
            <person name="Lyons E."/>
            <person name="Wicker T."/>
            <person name="Salzberg S.L."/>
            <person name="Devos K.M."/>
            <person name="Dvorak J."/>
        </authorList>
    </citation>
    <scope>NUCLEOTIDE SEQUENCE [LARGE SCALE GENOMIC DNA]</scope>
    <source>
        <strain evidence="2">cv. AL8/78</strain>
    </source>
</reference>
<dbReference type="PANTHER" id="PTHR31635">
    <property type="entry name" value="REVERSE TRANSCRIPTASE DOMAIN-CONTAINING PROTEIN-RELATED"/>
    <property type="match status" value="1"/>
</dbReference>
<dbReference type="EnsemblPlants" id="AET1Gv20085100.3">
    <property type="protein sequence ID" value="AET1Gv20085100.3"/>
    <property type="gene ID" value="AET1Gv20085100"/>
</dbReference>
<dbReference type="Pfam" id="PF00078">
    <property type="entry name" value="RVT_1"/>
    <property type="match status" value="1"/>
</dbReference>
<dbReference type="PROSITE" id="PS50878">
    <property type="entry name" value="RT_POL"/>
    <property type="match status" value="1"/>
</dbReference>
<reference evidence="2" key="5">
    <citation type="journal article" date="2021" name="G3 (Bethesda)">
        <title>Aegilops tauschii genome assembly Aet v5.0 features greater sequence contiguity and improved annotation.</title>
        <authorList>
            <person name="Wang L."/>
            <person name="Zhu T."/>
            <person name="Rodriguez J.C."/>
            <person name="Deal K.R."/>
            <person name="Dubcovsky J."/>
            <person name="McGuire P.E."/>
            <person name="Lux T."/>
            <person name="Spannagl M."/>
            <person name="Mayer K.F.X."/>
            <person name="Baldrich P."/>
            <person name="Meyers B.C."/>
            <person name="Huo N."/>
            <person name="Gu Y.Q."/>
            <person name="Zhou H."/>
            <person name="Devos K.M."/>
            <person name="Bennetzen J.L."/>
            <person name="Unver T."/>
            <person name="Budak H."/>
            <person name="Gulick P.J."/>
            <person name="Galiba G."/>
            <person name="Kalapos B."/>
            <person name="Nelson D.R."/>
            <person name="Li P."/>
            <person name="You F.M."/>
            <person name="Luo M.C."/>
            <person name="Dvorak J."/>
        </authorList>
    </citation>
    <scope>NUCLEOTIDE SEQUENCE [LARGE SCALE GENOMIC DNA]</scope>
    <source>
        <strain evidence="2">cv. AL8/78</strain>
    </source>
</reference>
<sequence length="98" mass="11334">RVGIVLKLDFEKAYDKVNWDFLLEWHRLRGFNETWCGWVKQILHIGTVSIKLNNCVGPYFQSAKGVRQGDPHSPFLFNLAAECSSKMIRNAQKNKLIV</sequence>
<proteinExistence type="predicted"/>
<dbReference type="InterPro" id="IPR043502">
    <property type="entry name" value="DNA/RNA_pol_sf"/>
</dbReference>
<dbReference type="Proteomes" id="UP000015105">
    <property type="component" value="Chromosome 1D"/>
</dbReference>
<name>A0A452XP31_AEGTS</name>